<dbReference type="Proteomes" id="UP000078559">
    <property type="component" value="Chromosome 6"/>
</dbReference>
<protein>
    <recommendedName>
        <fullName evidence="2">Helix-turn-helix domain-containing protein</fullName>
    </recommendedName>
</protein>
<accession>A0A194W304</accession>
<proteinExistence type="predicted"/>
<feature type="compositionally biased region" description="Low complexity" evidence="1">
    <location>
        <begin position="22"/>
        <end position="45"/>
    </location>
</feature>
<gene>
    <name evidence="3" type="ORF">VM1G_05790</name>
</gene>
<feature type="compositionally biased region" description="Low complexity" evidence="1">
    <location>
        <begin position="84"/>
        <end position="95"/>
    </location>
</feature>
<reference evidence="3" key="1">
    <citation type="submission" date="2014-12" db="EMBL/GenBank/DDBJ databases">
        <title>Genome Sequence of Valsa Canker Pathogens Uncovers a Specific Adaption of Colonization on Woody Bark.</title>
        <authorList>
            <person name="Yin Z."/>
            <person name="Liu H."/>
            <person name="Gao X."/>
            <person name="Li Z."/>
            <person name="Song N."/>
            <person name="Ke X."/>
            <person name="Dai Q."/>
            <person name="Wu Y."/>
            <person name="Sun Y."/>
            <person name="Xu J.-R."/>
            <person name="Kang Z.K."/>
            <person name="Wang L."/>
            <person name="Huang L."/>
        </authorList>
    </citation>
    <scope>NUCLEOTIDE SEQUENCE [LARGE SCALE GENOMIC DNA]</scope>
    <source>
        <strain evidence="3">03-8</strain>
    </source>
</reference>
<evidence type="ECO:0000313" key="3">
    <source>
        <dbReference type="EMBL" id="KUI70415.1"/>
    </source>
</evidence>
<organism evidence="3 4">
    <name type="scientific">Cytospora mali</name>
    <name type="common">Apple Valsa canker fungus</name>
    <name type="synonym">Valsa mali</name>
    <dbReference type="NCBI Taxonomy" id="578113"/>
    <lineage>
        <taxon>Eukaryota</taxon>
        <taxon>Fungi</taxon>
        <taxon>Dikarya</taxon>
        <taxon>Ascomycota</taxon>
        <taxon>Pezizomycotina</taxon>
        <taxon>Sordariomycetes</taxon>
        <taxon>Sordariomycetidae</taxon>
        <taxon>Diaporthales</taxon>
        <taxon>Cytosporaceae</taxon>
        <taxon>Cytospora</taxon>
    </lineage>
</organism>
<dbReference type="InterPro" id="IPR054448">
    <property type="entry name" value="HTH_put_ascomycetes"/>
</dbReference>
<evidence type="ECO:0000259" key="2">
    <source>
        <dbReference type="Pfam" id="PF22943"/>
    </source>
</evidence>
<name>A0A194W304_CYTMA</name>
<feature type="compositionally biased region" description="Basic and acidic residues" evidence="1">
    <location>
        <begin position="47"/>
        <end position="58"/>
    </location>
</feature>
<dbReference type="AlphaFoldDB" id="A0A194W304"/>
<feature type="compositionally biased region" description="Pro residues" evidence="1">
    <location>
        <begin position="96"/>
        <end position="105"/>
    </location>
</feature>
<feature type="compositionally biased region" description="Polar residues" evidence="1">
    <location>
        <begin position="1"/>
        <end position="14"/>
    </location>
</feature>
<feature type="domain" description="Helix-turn-helix" evidence="2">
    <location>
        <begin position="157"/>
        <end position="200"/>
    </location>
</feature>
<sequence>MGSGASKTAAQSTIRKFPNRPPGSAASAAASRPAPSQRARPPQASYAKDEATRQDATDPHTASPDTMIHPEYAQRLRDIGIVQPNPTYSSSSTVSPSPPSPPSPSSPLQQADNSGPIFPSPSSNLVLAALEARERLQQEADEEFESLGLSDSQGRRFLTSGMIRDVLVMRDRGASEEEIENRFNLRKGVVRKLGPRSLFQPVGGAAS</sequence>
<evidence type="ECO:0000313" key="4">
    <source>
        <dbReference type="Proteomes" id="UP000078559"/>
    </source>
</evidence>
<feature type="region of interest" description="Disordered" evidence="1">
    <location>
        <begin position="1"/>
        <end position="122"/>
    </location>
</feature>
<evidence type="ECO:0000256" key="1">
    <source>
        <dbReference type="SAM" id="MobiDB-lite"/>
    </source>
</evidence>
<dbReference type="EMBL" id="CM003103">
    <property type="protein sequence ID" value="KUI70415.1"/>
    <property type="molecule type" value="Genomic_DNA"/>
</dbReference>
<dbReference type="Pfam" id="PF22943">
    <property type="entry name" value="HTH_68"/>
    <property type="match status" value="1"/>
</dbReference>
<keyword evidence="4" id="KW-1185">Reference proteome</keyword>